<evidence type="ECO:0000313" key="2">
    <source>
        <dbReference type="EMBL" id="KJA18845.1"/>
    </source>
</evidence>
<dbReference type="EMBL" id="KN817584">
    <property type="protein sequence ID" value="KJA18845.1"/>
    <property type="molecule type" value="Genomic_DNA"/>
</dbReference>
<evidence type="ECO:0000313" key="3">
    <source>
        <dbReference type="Proteomes" id="UP000054270"/>
    </source>
</evidence>
<gene>
    <name evidence="2" type="ORF">HYPSUDRAFT_205065</name>
</gene>
<feature type="region of interest" description="Disordered" evidence="1">
    <location>
        <begin position="1"/>
        <end position="54"/>
    </location>
</feature>
<protein>
    <submittedName>
        <fullName evidence="2">Uncharacterized protein</fullName>
    </submittedName>
</protein>
<name>A0A0D2PF92_HYPSF</name>
<feature type="compositionally biased region" description="Polar residues" evidence="1">
    <location>
        <begin position="40"/>
        <end position="54"/>
    </location>
</feature>
<reference evidence="3" key="1">
    <citation type="submission" date="2014-04" db="EMBL/GenBank/DDBJ databases">
        <title>Evolutionary Origins and Diversification of the Mycorrhizal Mutualists.</title>
        <authorList>
            <consortium name="DOE Joint Genome Institute"/>
            <consortium name="Mycorrhizal Genomics Consortium"/>
            <person name="Kohler A."/>
            <person name="Kuo A."/>
            <person name="Nagy L.G."/>
            <person name="Floudas D."/>
            <person name="Copeland A."/>
            <person name="Barry K.W."/>
            <person name="Cichocki N."/>
            <person name="Veneault-Fourrey C."/>
            <person name="LaButti K."/>
            <person name="Lindquist E.A."/>
            <person name="Lipzen A."/>
            <person name="Lundell T."/>
            <person name="Morin E."/>
            <person name="Murat C."/>
            <person name="Riley R."/>
            <person name="Ohm R."/>
            <person name="Sun H."/>
            <person name="Tunlid A."/>
            <person name="Henrissat B."/>
            <person name="Grigoriev I.V."/>
            <person name="Hibbett D.S."/>
            <person name="Martin F."/>
        </authorList>
    </citation>
    <scope>NUCLEOTIDE SEQUENCE [LARGE SCALE GENOMIC DNA]</scope>
    <source>
        <strain evidence="3">FD-334 SS-4</strain>
    </source>
</reference>
<organism evidence="2 3">
    <name type="scientific">Hypholoma sublateritium (strain FD-334 SS-4)</name>
    <dbReference type="NCBI Taxonomy" id="945553"/>
    <lineage>
        <taxon>Eukaryota</taxon>
        <taxon>Fungi</taxon>
        <taxon>Dikarya</taxon>
        <taxon>Basidiomycota</taxon>
        <taxon>Agaricomycotina</taxon>
        <taxon>Agaricomycetes</taxon>
        <taxon>Agaricomycetidae</taxon>
        <taxon>Agaricales</taxon>
        <taxon>Agaricineae</taxon>
        <taxon>Strophariaceae</taxon>
        <taxon>Hypholoma</taxon>
    </lineage>
</organism>
<accession>A0A0D2PF92</accession>
<dbReference type="Proteomes" id="UP000054270">
    <property type="component" value="Unassembled WGS sequence"/>
</dbReference>
<keyword evidence="3" id="KW-1185">Reference proteome</keyword>
<proteinExistence type="predicted"/>
<dbReference type="AlphaFoldDB" id="A0A0D2PF92"/>
<evidence type="ECO:0000256" key="1">
    <source>
        <dbReference type="SAM" id="MobiDB-lite"/>
    </source>
</evidence>
<sequence length="95" mass="10095">MPASAAARRHVPAPSTGHAVHLPPVFDSWNQEPRPEENPATDSAHSQESPPHTTARALTQTIDAYTHHFAAPAARRGLLGARCPASAAIPPDHFP</sequence>